<dbReference type="EMBL" id="CAJNOK010052390">
    <property type="protein sequence ID" value="CAF1608115.1"/>
    <property type="molecule type" value="Genomic_DNA"/>
</dbReference>
<accession>A0A8S2G410</accession>
<comment type="caution">
    <text evidence="1">The sequence shown here is derived from an EMBL/GenBank/DDBJ whole genome shotgun (WGS) entry which is preliminary data.</text>
</comment>
<evidence type="ECO:0000313" key="1">
    <source>
        <dbReference type="EMBL" id="CAF1608115.1"/>
    </source>
</evidence>
<protein>
    <submittedName>
        <fullName evidence="1">Uncharacterized protein</fullName>
    </submittedName>
</protein>
<dbReference type="AlphaFoldDB" id="A0A8S2G410"/>
<sequence>FEGDVHMINNACTGTCAFRIRGFTHHSTLGLDKQLKKNYERLSSDKLTSYRTKVGSIKLKFDDEISLMNYNI</sequence>
<evidence type="ECO:0000313" key="3">
    <source>
        <dbReference type="Proteomes" id="UP000677228"/>
    </source>
</evidence>
<evidence type="ECO:0000313" key="2">
    <source>
        <dbReference type="EMBL" id="CAF4420526.1"/>
    </source>
</evidence>
<organism evidence="1 3">
    <name type="scientific">Didymodactylos carnosus</name>
    <dbReference type="NCBI Taxonomy" id="1234261"/>
    <lineage>
        <taxon>Eukaryota</taxon>
        <taxon>Metazoa</taxon>
        <taxon>Spiralia</taxon>
        <taxon>Gnathifera</taxon>
        <taxon>Rotifera</taxon>
        <taxon>Eurotatoria</taxon>
        <taxon>Bdelloidea</taxon>
        <taxon>Philodinida</taxon>
        <taxon>Philodinidae</taxon>
        <taxon>Didymodactylos</taxon>
    </lineage>
</organism>
<proteinExistence type="predicted"/>
<name>A0A8S2G410_9BILA</name>
<feature type="non-terminal residue" evidence="1">
    <location>
        <position position="1"/>
    </location>
</feature>
<gene>
    <name evidence="1" type="ORF">OVA965_LOCUS42495</name>
    <name evidence="2" type="ORF">TMI583_LOCUS44429</name>
</gene>
<dbReference type="Proteomes" id="UP000677228">
    <property type="component" value="Unassembled WGS sequence"/>
</dbReference>
<dbReference type="EMBL" id="CAJOBA010076500">
    <property type="protein sequence ID" value="CAF4420526.1"/>
    <property type="molecule type" value="Genomic_DNA"/>
</dbReference>
<reference evidence="1" key="1">
    <citation type="submission" date="2021-02" db="EMBL/GenBank/DDBJ databases">
        <authorList>
            <person name="Nowell W R."/>
        </authorList>
    </citation>
    <scope>NUCLEOTIDE SEQUENCE</scope>
</reference>
<dbReference type="Proteomes" id="UP000682733">
    <property type="component" value="Unassembled WGS sequence"/>
</dbReference>